<dbReference type="EMBL" id="LLXX01000182">
    <property type="protein sequence ID" value="KRQ97737.1"/>
    <property type="molecule type" value="Genomic_DNA"/>
</dbReference>
<keyword evidence="1" id="KW-0812">Transmembrane</keyword>
<evidence type="ECO:0000313" key="3">
    <source>
        <dbReference type="Proteomes" id="UP000051913"/>
    </source>
</evidence>
<feature type="transmembrane region" description="Helical" evidence="1">
    <location>
        <begin position="131"/>
        <end position="154"/>
    </location>
</feature>
<protein>
    <submittedName>
        <fullName evidence="2">Uncharacterized protein</fullName>
    </submittedName>
</protein>
<gene>
    <name evidence="2" type="ORF">CP49_17920</name>
</gene>
<dbReference type="RefSeq" id="WP_057854392.1">
    <property type="nucleotide sequence ID" value="NZ_LLXX01000182.1"/>
</dbReference>
<evidence type="ECO:0000256" key="1">
    <source>
        <dbReference type="SAM" id="Phobius"/>
    </source>
</evidence>
<dbReference type="STRING" id="1518501.CQ10_30060"/>
<keyword evidence="1" id="KW-0472">Membrane</keyword>
<name>A0A0R3KQB1_9BRAD</name>
<keyword evidence="3" id="KW-1185">Reference proteome</keyword>
<proteinExistence type="predicted"/>
<dbReference type="Proteomes" id="UP000051913">
    <property type="component" value="Unassembled WGS sequence"/>
</dbReference>
<dbReference type="AlphaFoldDB" id="A0A0R3KQB1"/>
<keyword evidence="1" id="KW-1133">Transmembrane helix</keyword>
<comment type="caution">
    <text evidence="2">The sequence shown here is derived from an EMBL/GenBank/DDBJ whole genome shotgun (WGS) entry which is preliminary data.</text>
</comment>
<reference evidence="2 3" key="1">
    <citation type="submission" date="2014-03" db="EMBL/GenBank/DDBJ databases">
        <title>Bradyrhizobium valentinum sp. nov., isolated from effective nodules of Lupinus mariae-josephae, a lupine endemic of basic-lime soils in Eastern Spain.</title>
        <authorList>
            <person name="Duran D."/>
            <person name="Rey L."/>
            <person name="Navarro A."/>
            <person name="Busquets A."/>
            <person name="Imperial J."/>
            <person name="Ruiz-Argueso T."/>
        </authorList>
    </citation>
    <scope>NUCLEOTIDE SEQUENCE [LARGE SCALE GENOMIC DNA]</scope>
    <source>
        <strain evidence="2 3">LmjM3</strain>
    </source>
</reference>
<feature type="transmembrane region" description="Helical" evidence="1">
    <location>
        <begin position="86"/>
        <end position="119"/>
    </location>
</feature>
<feature type="transmembrane region" description="Helical" evidence="1">
    <location>
        <begin position="54"/>
        <end position="74"/>
    </location>
</feature>
<accession>A0A0R3KQB1</accession>
<evidence type="ECO:0000313" key="2">
    <source>
        <dbReference type="EMBL" id="KRQ97737.1"/>
    </source>
</evidence>
<sequence>MTLMRCPDCGREISNQATACPGCGRLLQERGPTVAASGEWAGRPPYFYEYKSQIILFGLPLVHVIFGPTWLIGFKPARGIIAVGNIAIGFVAFGGVAMGLAAFGGISLGLVCAGGMALGLGLGAGGIATGYWALGGIAIGVYALGGLGIGAHTLQNDPNMLRFLSAPFGRGSS</sequence>
<organism evidence="2 3">
    <name type="scientific">Bradyrhizobium valentinum</name>
    <dbReference type="NCBI Taxonomy" id="1518501"/>
    <lineage>
        <taxon>Bacteria</taxon>
        <taxon>Pseudomonadati</taxon>
        <taxon>Pseudomonadota</taxon>
        <taxon>Alphaproteobacteria</taxon>
        <taxon>Hyphomicrobiales</taxon>
        <taxon>Nitrobacteraceae</taxon>
        <taxon>Bradyrhizobium</taxon>
    </lineage>
</organism>